<evidence type="ECO:0000313" key="4">
    <source>
        <dbReference type="EMBL" id="KAJ5129467.1"/>
    </source>
</evidence>
<reference evidence="4" key="1">
    <citation type="submission" date="2022-11" db="EMBL/GenBank/DDBJ databases">
        <authorList>
            <person name="Petersen C."/>
        </authorList>
    </citation>
    <scope>NUCLEOTIDE SEQUENCE</scope>
    <source>
        <strain evidence="4">IBT 22155</strain>
    </source>
</reference>
<feature type="chain" id="PRO_5040719385" description="Tail sheath protein C-terminal domain-containing protein" evidence="2">
    <location>
        <begin position="20"/>
        <end position="212"/>
    </location>
</feature>
<dbReference type="PANTHER" id="PTHR35861:SF1">
    <property type="entry name" value="PHAGE TAIL SHEATH PROTEIN"/>
    <property type="match status" value="1"/>
</dbReference>
<gene>
    <name evidence="4" type="ORF">N7515_005506</name>
</gene>
<comment type="similarity">
    <text evidence="1">Belongs to the myoviridae tail sheath protein family.</text>
</comment>
<proteinExistence type="inferred from homology"/>
<evidence type="ECO:0000256" key="1">
    <source>
        <dbReference type="ARBA" id="ARBA00008005"/>
    </source>
</evidence>
<reference evidence="4" key="2">
    <citation type="journal article" date="2023" name="IMA Fungus">
        <title>Comparative genomic study of the Penicillium genus elucidates a diverse pangenome and 15 lateral gene transfer events.</title>
        <authorList>
            <person name="Petersen C."/>
            <person name="Sorensen T."/>
            <person name="Nielsen M.R."/>
            <person name="Sondergaard T.E."/>
            <person name="Sorensen J.L."/>
            <person name="Fitzpatrick D.A."/>
            <person name="Frisvad J.C."/>
            <person name="Nielsen K.L."/>
        </authorList>
    </citation>
    <scope>NUCLEOTIDE SEQUENCE</scope>
    <source>
        <strain evidence="4">IBT 22155</strain>
    </source>
</reference>
<sequence>MEVSLIILRLLMLQFTILGFLQTGQKLPSLPGASAAMAGLYCKVDKRFDVWKTPTSPLEGGLRPLRSITNELQTSYPGINMIRSFQGRGLIPSSAQTLATNLGDFRSISVRRFADQVEREVETFLITLKDEQNGPATWEAARAAINEYLYHIWQRGGLYGETPQQAYYVRLGPGSTMTSEDIDQGLMQVTIGLAIIRTVEFLHFDFSSQLQV</sequence>
<name>A0A9W9L094_9EURO</name>
<keyword evidence="2" id="KW-0732">Signal</keyword>
<dbReference type="GeneID" id="81405420"/>
<dbReference type="RefSeq" id="XP_056519846.1">
    <property type="nucleotide sequence ID" value="XM_056666250.1"/>
</dbReference>
<dbReference type="InterPro" id="IPR052042">
    <property type="entry name" value="Tail_sheath_structural"/>
</dbReference>
<dbReference type="Pfam" id="PF17482">
    <property type="entry name" value="Phage_sheath_1C"/>
    <property type="match status" value="1"/>
</dbReference>
<dbReference type="InterPro" id="IPR020287">
    <property type="entry name" value="Tail_sheath_C"/>
</dbReference>
<dbReference type="EMBL" id="JAPQKL010000005">
    <property type="protein sequence ID" value="KAJ5129467.1"/>
    <property type="molecule type" value="Genomic_DNA"/>
</dbReference>
<evidence type="ECO:0000313" key="5">
    <source>
        <dbReference type="Proteomes" id="UP001149079"/>
    </source>
</evidence>
<protein>
    <recommendedName>
        <fullName evidence="3">Tail sheath protein C-terminal domain-containing protein</fullName>
    </recommendedName>
</protein>
<accession>A0A9W9L094</accession>
<feature type="signal peptide" evidence="2">
    <location>
        <begin position="1"/>
        <end position="19"/>
    </location>
</feature>
<feature type="domain" description="Tail sheath protein C-terminal" evidence="3">
    <location>
        <begin position="104"/>
        <end position="206"/>
    </location>
</feature>
<dbReference type="Proteomes" id="UP001149079">
    <property type="component" value="Unassembled WGS sequence"/>
</dbReference>
<keyword evidence="5" id="KW-1185">Reference proteome</keyword>
<organism evidence="4 5">
    <name type="scientific">Penicillium bovifimosum</name>
    <dbReference type="NCBI Taxonomy" id="126998"/>
    <lineage>
        <taxon>Eukaryota</taxon>
        <taxon>Fungi</taxon>
        <taxon>Dikarya</taxon>
        <taxon>Ascomycota</taxon>
        <taxon>Pezizomycotina</taxon>
        <taxon>Eurotiomycetes</taxon>
        <taxon>Eurotiomycetidae</taxon>
        <taxon>Eurotiales</taxon>
        <taxon>Aspergillaceae</taxon>
        <taxon>Penicillium</taxon>
    </lineage>
</organism>
<comment type="caution">
    <text evidence="4">The sequence shown here is derived from an EMBL/GenBank/DDBJ whole genome shotgun (WGS) entry which is preliminary data.</text>
</comment>
<evidence type="ECO:0000256" key="2">
    <source>
        <dbReference type="SAM" id="SignalP"/>
    </source>
</evidence>
<dbReference type="PANTHER" id="PTHR35861">
    <property type="match status" value="1"/>
</dbReference>
<dbReference type="AlphaFoldDB" id="A0A9W9L094"/>
<dbReference type="OrthoDB" id="2433322at2759"/>
<evidence type="ECO:0000259" key="3">
    <source>
        <dbReference type="Pfam" id="PF17482"/>
    </source>
</evidence>